<dbReference type="Proteomes" id="UP000011668">
    <property type="component" value="Unassembled WGS sequence"/>
</dbReference>
<accession>L8WGI7</accession>
<organism evidence="1 2">
    <name type="scientific">Thanatephorus cucumeris (strain AG1-IA)</name>
    <name type="common">Rice sheath blight fungus</name>
    <name type="synonym">Rhizoctonia solani</name>
    <dbReference type="NCBI Taxonomy" id="983506"/>
    <lineage>
        <taxon>Eukaryota</taxon>
        <taxon>Fungi</taxon>
        <taxon>Dikarya</taxon>
        <taxon>Basidiomycota</taxon>
        <taxon>Agaricomycotina</taxon>
        <taxon>Agaricomycetes</taxon>
        <taxon>Cantharellales</taxon>
        <taxon>Ceratobasidiaceae</taxon>
        <taxon>Rhizoctonia</taxon>
        <taxon>Rhizoctonia solani AG-1</taxon>
    </lineage>
</organism>
<dbReference type="STRING" id="983506.L8WGI7"/>
<reference evidence="1 2" key="1">
    <citation type="journal article" date="2013" name="Nat. Commun.">
        <title>The evolution and pathogenic mechanisms of the rice sheath blight pathogen.</title>
        <authorList>
            <person name="Zheng A."/>
            <person name="Lin R."/>
            <person name="Xu L."/>
            <person name="Qin P."/>
            <person name="Tang C."/>
            <person name="Ai P."/>
            <person name="Zhang D."/>
            <person name="Liu Y."/>
            <person name="Sun Z."/>
            <person name="Feng H."/>
            <person name="Wang Y."/>
            <person name="Chen Y."/>
            <person name="Liang X."/>
            <person name="Fu R."/>
            <person name="Li Q."/>
            <person name="Zhang J."/>
            <person name="Yu X."/>
            <person name="Xie Z."/>
            <person name="Ding L."/>
            <person name="Guan P."/>
            <person name="Tang J."/>
            <person name="Liang Y."/>
            <person name="Wang S."/>
            <person name="Deng Q."/>
            <person name="Li S."/>
            <person name="Zhu J."/>
            <person name="Wang L."/>
            <person name="Liu H."/>
            <person name="Li P."/>
        </authorList>
    </citation>
    <scope>NUCLEOTIDE SEQUENCE [LARGE SCALE GENOMIC DNA]</scope>
    <source>
        <strain evidence="2">AG-1 IA</strain>
    </source>
</reference>
<comment type="caution">
    <text evidence="1">The sequence shown here is derived from an EMBL/GenBank/DDBJ whole genome shotgun (WGS) entry which is preliminary data.</text>
</comment>
<protein>
    <submittedName>
        <fullName evidence="1">Uncharacterized protein</fullName>
    </submittedName>
</protein>
<evidence type="ECO:0000313" key="2">
    <source>
        <dbReference type="Proteomes" id="UP000011668"/>
    </source>
</evidence>
<dbReference type="InterPro" id="IPR036962">
    <property type="entry name" value="Glyco_hydro_3_N_sf"/>
</dbReference>
<dbReference type="AlphaFoldDB" id="L8WGI7"/>
<name>L8WGI7_THACA</name>
<dbReference type="EMBL" id="AFRT01004947">
    <property type="protein sequence ID" value="ELU35893.1"/>
    <property type="molecule type" value="Genomic_DNA"/>
</dbReference>
<dbReference type="GO" id="GO:0004553">
    <property type="term" value="F:hydrolase activity, hydrolyzing O-glycosyl compounds"/>
    <property type="evidence" value="ECO:0007669"/>
    <property type="project" value="InterPro"/>
</dbReference>
<keyword evidence="2" id="KW-1185">Reference proteome</keyword>
<proteinExistence type="predicted"/>
<sequence>MAGVASVMCSYSESLQRLYFLHGEMVPVGAYLYNHAESVLPSPGATIAGFALEGHLNPEYPSSPSLCQLGHCSCPCFNLLDWKVNGTWACENDYTQNVILKHQMGFRDIMSDWQATHSTISAARGLDVSCGSN</sequence>
<dbReference type="GO" id="GO:0005975">
    <property type="term" value="P:carbohydrate metabolic process"/>
    <property type="evidence" value="ECO:0007669"/>
    <property type="project" value="InterPro"/>
</dbReference>
<gene>
    <name evidence="1" type="ORF">AG1IA_10077</name>
</gene>
<dbReference type="HOGENOM" id="CLU_1908111_0_0_1"/>
<evidence type="ECO:0000313" key="1">
    <source>
        <dbReference type="EMBL" id="ELU35893.1"/>
    </source>
</evidence>
<dbReference type="Gene3D" id="3.20.20.300">
    <property type="entry name" value="Glycoside hydrolase, family 3, N-terminal domain"/>
    <property type="match status" value="1"/>
</dbReference>